<keyword evidence="2" id="KW-1185">Reference proteome</keyword>
<evidence type="ECO:0000313" key="1">
    <source>
        <dbReference type="EMBL" id="PLW39639.1"/>
    </source>
</evidence>
<dbReference type="Proteomes" id="UP000235388">
    <property type="component" value="Unassembled WGS sequence"/>
</dbReference>
<dbReference type="AlphaFoldDB" id="A0A2N5UPE8"/>
<gene>
    <name evidence="1" type="ORF">PCANC_19366</name>
</gene>
<dbReference type="EMBL" id="PGCJ01000192">
    <property type="protein sequence ID" value="PLW39639.1"/>
    <property type="molecule type" value="Genomic_DNA"/>
</dbReference>
<sequence>MAEIQADMNAGVQVQIAMLHLLTMEHLVHRPPSDSQSQWDLIDDHLEAIRAKSNVELQANTIPVLRRD</sequence>
<evidence type="ECO:0000313" key="2">
    <source>
        <dbReference type="Proteomes" id="UP000235388"/>
    </source>
</evidence>
<organism evidence="1 2">
    <name type="scientific">Puccinia coronata f. sp. avenae</name>
    <dbReference type="NCBI Taxonomy" id="200324"/>
    <lineage>
        <taxon>Eukaryota</taxon>
        <taxon>Fungi</taxon>
        <taxon>Dikarya</taxon>
        <taxon>Basidiomycota</taxon>
        <taxon>Pucciniomycotina</taxon>
        <taxon>Pucciniomycetes</taxon>
        <taxon>Pucciniales</taxon>
        <taxon>Pucciniaceae</taxon>
        <taxon>Puccinia</taxon>
    </lineage>
</organism>
<protein>
    <submittedName>
        <fullName evidence="1">Uncharacterized protein</fullName>
    </submittedName>
</protein>
<reference evidence="1 2" key="1">
    <citation type="submission" date="2017-11" db="EMBL/GenBank/DDBJ databases">
        <title>De novo assembly and phasing of dikaryotic genomes from two isolates of Puccinia coronata f. sp. avenae, the causal agent of oat crown rust.</title>
        <authorList>
            <person name="Miller M.E."/>
            <person name="Zhang Y."/>
            <person name="Omidvar V."/>
            <person name="Sperschneider J."/>
            <person name="Schwessinger B."/>
            <person name="Raley C."/>
            <person name="Palmer J.M."/>
            <person name="Garnica D."/>
            <person name="Upadhyaya N."/>
            <person name="Rathjen J."/>
            <person name="Taylor J.M."/>
            <person name="Park R.F."/>
            <person name="Dodds P.N."/>
            <person name="Hirsch C.D."/>
            <person name="Kianian S.F."/>
            <person name="Figueroa M."/>
        </authorList>
    </citation>
    <scope>NUCLEOTIDE SEQUENCE [LARGE SCALE GENOMIC DNA]</scope>
    <source>
        <strain evidence="1">12NC29</strain>
    </source>
</reference>
<dbReference type="OrthoDB" id="2515286at2759"/>
<comment type="caution">
    <text evidence="1">The sequence shown here is derived from an EMBL/GenBank/DDBJ whole genome shotgun (WGS) entry which is preliminary data.</text>
</comment>
<accession>A0A2N5UPE8</accession>
<name>A0A2N5UPE8_9BASI</name>
<proteinExistence type="predicted"/>